<comment type="caution">
    <text evidence="2">The sequence shown here is derived from an EMBL/GenBank/DDBJ whole genome shotgun (WGS) entry which is preliminary data.</text>
</comment>
<dbReference type="Proteomes" id="UP001583177">
    <property type="component" value="Unassembled WGS sequence"/>
</dbReference>
<name>A0ABR3Y6K2_9PEZI</name>
<keyword evidence="3" id="KW-1185">Reference proteome</keyword>
<proteinExistence type="predicted"/>
<evidence type="ECO:0000256" key="1">
    <source>
        <dbReference type="SAM" id="MobiDB-lite"/>
    </source>
</evidence>
<organism evidence="2 3">
    <name type="scientific">Diaporthe australafricana</name>
    <dbReference type="NCBI Taxonomy" id="127596"/>
    <lineage>
        <taxon>Eukaryota</taxon>
        <taxon>Fungi</taxon>
        <taxon>Dikarya</taxon>
        <taxon>Ascomycota</taxon>
        <taxon>Pezizomycotina</taxon>
        <taxon>Sordariomycetes</taxon>
        <taxon>Sordariomycetidae</taxon>
        <taxon>Diaporthales</taxon>
        <taxon>Diaporthaceae</taxon>
        <taxon>Diaporthe</taxon>
    </lineage>
</organism>
<feature type="compositionally biased region" description="Low complexity" evidence="1">
    <location>
        <begin position="56"/>
        <end position="69"/>
    </location>
</feature>
<feature type="region of interest" description="Disordered" evidence="1">
    <location>
        <begin position="51"/>
        <end position="103"/>
    </location>
</feature>
<protein>
    <submittedName>
        <fullName evidence="2">Uncharacterized protein</fullName>
    </submittedName>
</protein>
<evidence type="ECO:0000313" key="3">
    <source>
        <dbReference type="Proteomes" id="UP001583177"/>
    </source>
</evidence>
<reference evidence="2 3" key="1">
    <citation type="journal article" date="2024" name="IMA Fungus">
        <title>IMA Genome - F19 : A genome assembly and annotation guide to empower mycologists, including annotated draft genome sequences of Ceratocystis pirilliformis, Diaporthe australafricana, Fusarium ophioides, Paecilomyces lecythidis, and Sporothrix stenoceras.</title>
        <authorList>
            <person name="Aylward J."/>
            <person name="Wilson A.M."/>
            <person name="Visagie C.M."/>
            <person name="Spraker J."/>
            <person name="Barnes I."/>
            <person name="Buitendag C."/>
            <person name="Ceriani C."/>
            <person name="Del Mar Angel L."/>
            <person name="du Plessis D."/>
            <person name="Fuchs T."/>
            <person name="Gasser K."/>
            <person name="Kramer D."/>
            <person name="Li W."/>
            <person name="Munsamy K."/>
            <person name="Piso A."/>
            <person name="Price J.L."/>
            <person name="Sonnekus B."/>
            <person name="Thomas C."/>
            <person name="van der Nest A."/>
            <person name="van Dijk A."/>
            <person name="van Heerden A."/>
            <person name="van Vuuren N."/>
            <person name="Yilmaz N."/>
            <person name="Duong T.A."/>
            <person name="van der Merwe N.A."/>
            <person name="Wingfield M.J."/>
            <person name="Wingfield B.D."/>
        </authorList>
    </citation>
    <scope>NUCLEOTIDE SEQUENCE [LARGE SCALE GENOMIC DNA]</scope>
    <source>
        <strain evidence="2 3">CMW 18300</strain>
    </source>
</reference>
<sequence length="103" mass="11361">MSERDADLAQGRVQYFVQDTTQHGATFVPGQENKQVRAKRVKKMIQAIDHQFPNPSSAQGQGQAGQASGKSNVTTAGPQYTYQNGTNADLNGVGQRFHEYTRY</sequence>
<feature type="compositionally biased region" description="Polar residues" evidence="1">
    <location>
        <begin position="70"/>
        <end position="89"/>
    </location>
</feature>
<gene>
    <name evidence="2" type="ORF">Daus18300_000412</name>
</gene>
<dbReference type="EMBL" id="JAWRVE010000002">
    <property type="protein sequence ID" value="KAL1883354.1"/>
    <property type="molecule type" value="Genomic_DNA"/>
</dbReference>
<accession>A0ABR3Y6K2</accession>
<evidence type="ECO:0000313" key="2">
    <source>
        <dbReference type="EMBL" id="KAL1883354.1"/>
    </source>
</evidence>